<dbReference type="InterPro" id="IPR014312">
    <property type="entry name" value="Succ_DH_anchor"/>
</dbReference>
<evidence type="ECO:0000313" key="18">
    <source>
        <dbReference type="Proteomes" id="UP000281343"/>
    </source>
</evidence>
<evidence type="ECO:0000256" key="10">
    <source>
        <dbReference type="ARBA" id="ARBA00022692"/>
    </source>
</evidence>
<accession>A0A3L9Y9X5</accession>
<evidence type="ECO:0000256" key="13">
    <source>
        <dbReference type="ARBA" id="ARBA00022989"/>
    </source>
</evidence>
<dbReference type="GO" id="GO:0020037">
    <property type="term" value="F:heme binding"/>
    <property type="evidence" value="ECO:0007669"/>
    <property type="project" value="InterPro"/>
</dbReference>
<dbReference type="EMBL" id="RCNT01000001">
    <property type="protein sequence ID" value="RMA43937.1"/>
    <property type="molecule type" value="Genomic_DNA"/>
</dbReference>
<dbReference type="Gene3D" id="1.20.1300.10">
    <property type="entry name" value="Fumarate reductase/succinate dehydrogenase, transmembrane subunit"/>
    <property type="match status" value="1"/>
</dbReference>
<evidence type="ECO:0000256" key="14">
    <source>
        <dbReference type="ARBA" id="ARBA00023004"/>
    </source>
</evidence>
<dbReference type="RefSeq" id="WP_121896526.1">
    <property type="nucleotide sequence ID" value="NZ_RCNT01000001.1"/>
</dbReference>
<evidence type="ECO:0000256" key="9">
    <source>
        <dbReference type="ARBA" id="ARBA00022617"/>
    </source>
</evidence>
<protein>
    <recommendedName>
        <fullName evidence="6">Succinate dehydrogenase hydrophobic membrane anchor subunit</fullName>
    </recommendedName>
</protein>
<sequence length="123" mass="13124">MAFLTDRKRVEGLGSARSGTQHFYSMTVTSIALLILTPIFLFSVGPLLGEPHAEVIAGLSRPFTAIVTALMLIVGFHHFRLGVTTLIEDYLHGPAGRLAIIAMTLISYGLAATGLFAIAKIAL</sequence>
<dbReference type="GO" id="GO:0046872">
    <property type="term" value="F:metal ion binding"/>
    <property type="evidence" value="ECO:0007669"/>
    <property type="project" value="UniProtKB-KW"/>
</dbReference>
<comment type="subunit">
    <text evidence="5">Part of an enzyme complex containing four subunits: a flavoprotein, an iron-sulfur protein, plus two membrane-anchoring proteins, SdhC and SdhD.</text>
</comment>
<organism evidence="17 18">
    <name type="scientific">Rhodophyticola porphyridii</name>
    <dbReference type="NCBI Taxonomy" id="1852017"/>
    <lineage>
        <taxon>Bacteria</taxon>
        <taxon>Pseudomonadati</taxon>
        <taxon>Pseudomonadota</taxon>
        <taxon>Alphaproteobacteria</taxon>
        <taxon>Rhodobacterales</taxon>
        <taxon>Roseobacteraceae</taxon>
        <taxon>Rhodophyticola</taxon>
    </lineage>
</organism>
<dbReference type="CDD" id="cd03495">
    <property type="entry name" value="SQR_TypeC_SdhD_like"/>
    <property type="match status" value="1"/>
</dbReference>
<keyword evidence="11" id="KW-0479">Metal-binding</keyword>
<evidence type="ECO:0000256" key="7">
    <source>
        <dbReference type="ARBA" id="ARBA00022448"/>
    </source>
</evidence>
<keyword evidence="12" id="KW-0249">Electron transport</keyword>
<evidence type="ECO:0000256" key="11">
    <source>
        <dbReference type="ARBA" id="ARBA00022723"/>
    </source>
</evidence>
<name>A0A3L9Y9X5_9RHOB</name>
<keyword evidence="14" id="KW-0408">Iron</keyword>
<evidence type="ECO:0000256" key="12">
    <source>
        <dbReference type="ARBA" id="ARBA00022982"/>
    </source>
</evidence>
<evidence type="ECO:0000256" key="1">
    <source>
        <dbReference type="ARBA" id="ARBA00001971"/>
    </source>
</evidence>
<keyword evidence="18" id="KW-1185">Reference proteome</keyword>
<keyword evidence="13 16" id="KW-1133">Transmembrane helix</keyword>
<feature type="transmembrane region" description="Helical" evidence="16">
    <location>
        <begin position="59"/>
        <end position="79"/>
    </location>
</feature>
<dbReference type="Pfam" id="PF01127">
    <property type="entry name" value="Sdh_cyt"/>
    <property type="match status" value="1"/>
</dbReference>
<gene>
    <name evidence="17" type="primary">sdhD</name>
    <name evidence="17" type="ORF">D9R08_03200</name>
</gene>
<dbReference type="GO" id="GO:0006099">
    <property type="term" value="P:tricarboxylic acid cycle"/>
    <property type="evidence" value="ECO:0007669"/>
    <property type="project" value="UniProtKB-UniPathway"/>
</dbReference>
<evidence type="ECO:0000256" key="2">
    <source>
        <dbReference type="ARBA" id="ARBA00004050"/>
    </source>
</evidence>
<comment type="function">
    <text evidence="2">Membrane-anchoring subunit of succinate dehydrogenase (SDH).</text>
</comment>
<dbReference type="Proteomes" id="UP000281343">
    <property type="component" value="Unassembled WGS sequence"/>
</dbReference>
<dbReference type="AlphaFoldDB" id="A0A3L9Y9X5"/>
<evidence type="ECO:0000256" key="3">
    <source>
        <dbReference type="ARBA" id="ARBA00004141"/>
    </source>
</evidence>
<evidence type="ECO:0000256" key="4">
    <source>
        <dbReference type="ARBA" id="ARBA00005163"/>
    </source>
</evidence>
<comment type="pathway">
    <text evidence="4">Carbohydrate metabolism; tricarboxylic acid cycle.</text>
</comment>
<evidence type="ECO:0000256" key="8">
    <source>
        <dbReference type="ARBA" id="ARBA00022532"/>
    </source>
</evidence>
<feature type="transmembrane region" description="Helical" evidence="16">
    <location>
        <begin position="99"/>
        <end position="119"/>
    </location>
</feature>
<dbReference type="GO" id="GO:0016020">
    <property type="term" value="C:membrane"/>
    <property type="evidence" value="ECO:0007669"/>
    <property type="project" value="UniProtKB-SubCell"/>
</dbReference>
<keyword evidence="10 16" id="KW-0812">Transmembrane</keyword>
<keyword evidence="9" id="KW-0349">Heme</keyword>
<evidence type="ECO:0000313" key="17">
    <source>
        <dbReference type="EMBL" id="RMA43937.1"/>
    </source>
</evidence>
<proteinExistence type="predicted"/>
<evidence type="ECO:0000256" key="6">
    <source>
        <dbReference type="ARBA" id="ARBA00019425"/>
    </source>
</evidence>
<comment type="subcellular location">
    <subcellularLocation>
        <location evidence="3">Membrane</location>
        <topology evidence="3">Multi-pass membrane protein</topology>
    </subcellularLocation>
</comment>
<comment type="cofactor">
    <cofactor evidence="1">
        <name>heme</name>
        <dbReference type="ChEBI" id="CHEBI:30413"/>
    </cofactor>
</comment>
<dbReference type="UniPathway" id="UPA00223"/>
<evidence type="ECO:0000256" key="15">
    <source>
        <dbReference type="ARBA" id="ARBA00023136"/>
    </source>
</evidence>
<dbReference type="OrthoDB" id="9809280at2"/>
<dbReference type="InterPro" id="IPR034804">
    <property type="entry name" value="SQR/QFR_C/D"/>
</dbReference>
<keyword evidence="15 16" id="KW-0472">Membrane</keyword>
<reference evidence="17 18" key="1">
    <citation type="submission" date="2018-10" db="EMBL/GenBank/DDBJ databases">
        <authorList>
            <person name="Jung H.S."/>
            <person name="Jeon C.O."/>
        </authorList>
    </citation>
    <scope>NUCLEOTIDE SEQUENCE [LARGE SCALE GENOMIC DNA]</scope>
    <source>
        <strain evidence="17 18">MA-7-27</strain>
    </source>
</reference>
<dbReference type="SUPFAM" id="SSF81343">
    <property type="entry name" value="Fumarate reductase respiratory complex transmembrane subunits"/>
    <property type="match status" value="1"/>
</dbReference>
<evidence type="ECO:0000256" key="5">
    <source>
        <dbReference type="ARBA" id="ARBA00011558"/>
    </source>
</evidence>
<keyword evidence="8" id="KW-0816">Tricarboxylic acid cycle</keyword>
<feature type="transmembrane region" description="Helical" evidence="16">
    <location>
        <begin position="23"/>
        <end position="47"/>
    </location>
</feature>
<dbReference type="NCBIfam" id="TIGR02968">
    <property type="entry name" value="succ_dehyd_anc"/>
    <property type="match status" value="1"/>
</dbReference>
<dbReference type="InterPro" id="IPR000701">
    <property type="entry name" value="SuccDH_FuR_B_TM-su"/>
</dbReference>
<evidence type="ECO:0000256" key="16">
    <source>
        <dbReference type="SAM" id="Phobius"/>
    </source>
</evidence>
<keyword evidence="7" id="KW-0813">Transport</keyword>
<comment type="caution">
    <text evidence="17">The sequence shown here is derived from an EMBL/GenBank/DDBJ whole genome shotgun (WGS) entry which is preliminary data.</text>
</comment>